<dbReference type="InterPro" id="IPR054471">
    <property type="entry name" value="GPIID_WHD"/>
</dbReference>
<evidence type="ECO:0000313" key="4">
    <source>
        <dbReference type="EMBL" id="KAK7955733.1"/>
    </source>
</evidence>
<dbReference type="InterPro" id="IPR027417">
    <property type="entry name" value="P-loop_NTPase"/>
</dbReference>
<evidence type="ECO:0008006" key="6">
    <source>
        <dbReference type="Google" id="ProtNLM"/>
    </source>
</evidence>
<dbReference type="RefSeq" id="XP_066701039.1">
    <property type="nucleotide sequence ID" value="XM_066841177.1"/>
</dbReference>
<organism evidence="4 5">
    <name type="scientific">Apiospora aurea</name>
    <dbReference type="NCBI Taxonomy" id="335848"/>
    <lineage>
        <taxon>Eukaryota</taxon>
        <taxon>Fungi</taxon>
        <taxon>Dikarya</taxon>
        <taxon>Ascomycota</taxon>
        <taxon>Pezizomycotina</taxon>
        <taxon>Sordariomycetes</taxon>
        <taxon>Xylariomycetidae</taxon>
        <taxon>Amphisphaeriales</taxon>
        <taxon>Apiosporaceae</taxon>
        <taxon>Apiospora</taxon>
    </lineage>
</organism>
<evidence type="ECO:0000256" key="1">
    <source>
        <dbReference type="ARBA" id="ARBA00022737"/>
    </source>
</evidence>
<evidence type="ECO:0000259" key="2">
    <source>
        <dbReference type="Pfam" id="PF22939"/>
    </source>
</evidence>
<proteinExistence type="predicted"/>
<dbReference type="PANTHER" id="PTHR10039:SF10">
    <property type="entry name" value="NACHT DOMAIN-CONTAINING PROTEIN"/>
    <property type="match status" value="1"/>
</dbReference>
<dbReference type="Pfam" id="PF22939">
    <property type="entry name" value="WHD_GPIID"/>
    <property type="match status" value="1"/>
</dbReference>
<protein>
    <recommendedName>
        <fullName evidence="6">NACHT domain-containing protein</fullName>
    </recommendedName>
</protein>
<keyword evidence="5" id="KW-1185">Reference proteome</keyword>
<dbReference type="Pfam" id="PF24883">
    <property type="entry name" value="NPHP3_N"/>
    <property type="match status" value="1"/>
</dbReference>
<dbReference type="Proteomes" id="UP001391051">
    <property type="component" value="Unassembled WGS sequence"/>
</dbReference>
<feature type="domain" description="Nephrocystin 3-like N-terminal" evidence="3">
    <location>
        <begin position="264"/>
        <end position="421"/>
    </location>
</feature>
<dbReference type="EMBL" id="JAQQWE010000004">
    <property type="protein sequence ID" value="KAK7955733.1"/>
    <property type="molecule type" value="Genomic_DNA"/>
</dbReference>
<dbReference type="InterPro" id="IPR056884">
    <property type="entry name" value="NPHP3-like_N"/>
</dbReference>
<name>A0ABR1QG60_9PEZI</name>
<evidence type="ECO:0000259" key="3">
    <source>
        <dbReference type="Pfam" id="PF24883"/>
    </source>
</evidence>
<reference evidence="4 5" key="1">
    <citation type="submission" date="2023-01" db="EMBL/GenBank/DDBJ databases">
        <title>Analysis of 21 Apiospora genomes using comparative genomics revels a genus with tremendous synthesis potential of carbohydrate active enzymes and secondary metabolites.</title>
        <authorList>
            <person name="Sorensen T."/>
        </authorList>
    </citation>
    <scope>NUCLEOTIDE SEQUENCE [LARGE SCALE GENOMIC DNA]</scope>
    <source>
        <strain evidence="4 5">CBS 24483</strain>
    </source>
</reference>
<sequence length="686" mass="77533">MSRALNHAAKLKAEIRLAQAVSEFEAGLQEDAKREFSLLKNQNISSPPTLKSVLQLTAEIDHTTRAAGSRCYGPRLTKTLERVQQFAAIGDVIIGGSQNIVACGVWTIVRTALLAAVRFQSYFESLSELFLSVGKTAPRYNEMVALQPRSQALHELMSEYFIFVVNLCRHVYNLSLKSKLGQLKVAMSRLVIGSYQKDLDKWTAAIREQFSLEEARDNATSRGILQKLSQREKYRKQLALRQKVLDGCTRYNYQIGWKIARNAGSTSWFLHVPAYRRWTQEGRSSALLRVAGKLGSGKTVLLANMVEDLLLLPHAPDVAFFFSRQDDADSLTASTIIGSLARQLIEAMPMDMRESSMHAILTNINNPDMVLFFQRLLPLFSRVFFILDGIEDCPLGEREAVFSIIDQLLADKHIGVLSVCISYRLEAEQRIEVELKAFQNFEAVSMPEENEEINEYIQAKFDTSLESGALKFLWATLQIDSICSKQTDESIRAALDDLPTDLPAMYRRILHQRKNLAPEYQERILKLMLVAMRPLSLDELREAISVVPLQTTWDPKKQINDARSVLACCGSLLIIDEDQSTAHFIHPSVQQFLLSGREDPSDFHFSRKVAELDMARVILTYLNYNVFQTQLSTVKVPSLPARDVPARIMASSLGNSERIRALALHLLRKRHQGHLDIGQRLSDYSD</sequence>
<feature type="domain" description="GPI inositol-deacylase winged helix" evidence="2">
    <location>
        <begin position="522"/>
        <end position="603"/>
    </location>
</feature>
<accession>A0ABR1QG60</accession>
<comment type="caution">
    <text evidence="4">The sequence shown here is derived from an EMBL/GenBank/DDBJ whole genome shotgun (WGS) entry which is preliminary data.</text>
</comment>
<keyword evidence="1" id="KW-0677">Repeat</keyword>
<dbReference type="PANTHER" id="PTHR10039">
    <property type="entry name" value="AMELOGENIN"/>
    <property type="match status" value="1"/>
</dbReference>
<dbReference type="GeneID" id="92074239"/>
<evidence type="ECO:0000313" key="5">
    <source>
        <dbReference type="Proteomes" id="UP001391051"/>
    </source>
</evidence>
<dbReference type="Gene3D" id="3.40.50.300">
    <property type="entry name" value="P-loop containing nucleotide triphosphate hydrolases"/>
    <property type="match status" value="1"/>
</dbReference>
<gene>
    <name evidence="4" type="ORF">PG986_004955</name>
</gene>